<keyword evidence="2" id="KW-1185">Reference proteome</keyword>
<evidence type="ECO:0000313" key="2">
    <source>
        <dbReference type="Proteomes" id="UP000824881"/>
    </source>
</evidence>
<name>A0ACB7IY91_PLECO</name>
<dbReference type="Proteomes" id="UP000824881">
    <property type="component" value="Unassembled WGS sequence"/>
</dbReference>
<protein>
    <submittedName>
        <fullName evidence="1">Uncharacterized protein</fullName>
    </submittedName>
</protein>
<sequence length="1605" mass="176435">MGPPSLPSIIASRPALIDVETTPEQLQATYKLGEASTPAKTAVFICAHGGKASHLDVDLDVLLPNFSNKGRPLLIVPNAGLLVLPPPPLPLVCENSVSGLTTLILLPCPISLFAIPSLFGTRTRRMSFFSRKKSHAATPTAPSQVTVAQTPTQALAQLSASASKDSGNAPQHQSGSLRDANPLDGPPASVNGNTAVPPSVQQQPRAQIRGNSPNNPPQPTQPNGPPPVQQQPPSSQSSTPRPAYPWSARRLQLPPPVVINKPGVVPPTSPSPSPFPRYGHSLPATATPSGDLFLFGGLVHELPRNDLYLFSTRDLSATLLQTGGELPSARVGHASALVSSVLIVWGGDTKADPKSKPTDKQDDGLYLLNLVSREWTRVTVHGPAPVGRYGHAVAMIGSKFFVFGGQVDRDFLNDLWAFDLNSLRTKATWELFDPVTADRPAPRTGHVCVTHGDRILIFGGTDGQYHYNDTWAFDMNTRTWSELQCIGFIPSPREGHAAALVDDVMYVFGGRGVDGKDLGDLAAFKITNQRWYMFQNMGPSPSGRSGHAMASMGTRVLVLGGESFTPARSDDASVIHVLDTKHIKYPDSNKPPPTGAQPNTQAPRKSSITQAQPNGGQMANGARSVSPNGPMEEEVRRGMSPANGRPTTKPVNGVAQPPFPVNGKGKGPMRPRREEDDANGTDDGFESATTESYIRERAMSPEQLSQSSHTRAKSPPTVASRAVSPANGSQDYGNGNVPNITGVSMGIAARSASPLTVDRSKPPPDAFYQPPNGSPTANAFNRPGTANSTVGVGSAPVDTMRDVKTREELDAARKKMAWMKEALQQASRSGFIYEVSDASPSEVANGNPDDSADAKRAEMVLQFKQFKAHIQTVLVEQAKQASDRLAEAERKRAGATEEAAYYRTKLAALESSNEVEFAQAERERVADLEQRVSVLVEERWNQDRKLNELNDSLALQTTLCEHAEARASDATKRAEKLNEAHMRLVEQTGSLQELNDRLDAQLRDHTEKLLSQTSLYEQKAADESNLLAQIEELKLSRDQHVRALEQARSAVQAASARNSEADAQQQHSREHINTLEADLAELRGELESRTTEVESMRAQLTEVENSWAKSREEADAYRALTTGSLGEILDSHRDLKSDEDRLVRGHMEKVQAMETETSSLRQMLKETTARVEDIQTQLAAERRQNRENEIERLQLRSQINGLRSQLSNAMHTSASLGRDLSDKERESMEQSKAASDALLRLNMLRGYLSENGILLDDDMRPQFNGNSAPETIADLEQQLAELTRHHEDAQREVAQISHQKRDAEDQINSLISELDHLRANSHSPSRTNEAEARAADLERKLEETERGYKVRMLQMEEDYQLAVRYVKGTEKMMRRMRDEVTKQKKTNAELQADLDAARGVKTPDSAARVRGLNGRTTPSSDEGSEIIRSQLIDSQRQVQRLHTENKELRNRLDILERDLETLRDSLVVSQRESDDRLSQIEELQHEVERLQNSLLVARGGSEETTLEKLSNDNITLRRENEQLSHKIGLLLEVDQPTFGQGRPMSGRRASTSSSENALAFEHLSSELDDWQRQLASSMSNRRPLSDFNDSDHMSSGFERTRSPRS</sequence>
<comment type="caution">
    <text evidence="1">The sequence shown here is derived from an EMBL/GenBank/DDBJ whole genome shotgun (WGS) entry which is preliminary data.</text>
</comment>
<dbReference type="EMBL" id="WQMT02000005">
    <property type="protein sequence ID" value="KAG9222616.1"/>
    <property type="molecule type" value="Genomic_DNA"/>
</dbReference>
<reference evidence="1 2" key="1">
    <citation type="journal article" date="2021" name="Appl. Environ. Microbiol.">
        <title>Genetic linkage and physical mapping for an oyster mushroom Pleurotus cornucopiae and QTL analysis for the trait cap color.</title>
        <authorList>
            <person name="Zhang Y."/>
            <person name="Gao W."/>
            <person name="Sonnenberg A."/>
            <person name="Chen Q."/>
            <person name="Zhang J."/>
            <person name="Huang C."/>
        </authorList>
    </citation>
    <scope>NUCLEOTIDE SEQUENCE [LARGE SCALE GENOMIC DNA]</scope>
    <source>
        <strain evidence="1">CCMSSC00406</strain>
    </source>
</reference>
<gene>
    <name evidence="1" type="ORF">CCMSSC00406_0004530</name>
</gene>
<accession>A0ACB7IY91</accession>
<organism evidence="1 2">
    <name type="scientific">Pleurotus cornucopiae</name>
    <name type="common">Cornucopia mushroom</name>
    <dbReference type="NCBI Taxonomy" id="5321"/>
    <lineage>
        <taxon>Eukaryota</taxon>
        <taxon>Fungi</taxon>
        <taxon>Dikarya</taxon>
        <taxon>Basidiomycota</taxon>
        <taxon>Agaricomycotina</taxon>
        <taxon>Agaricomycetes</taxon>
        <taxon>Agaricomycetidae</taxon>
        <taxon>Agaricales</taxon>
        <taxon>Pleurotineae</taxon>
        <taxon>Pleurotaceae</taxon>
        <taxon>Pleurotus</taxon>
    </lineage>
</organism>
<evidence type="ECO:0000313" key="1">
    <source>
        <dbReference type="EMBL" id="KAG9222616.1"/>
    </source>
</evidence>
<proteinExistence type="predicted"/>